<feature type="domain" description="PAC" evidence="3">
    <location>
        <begin position="524"/>
        <end position="575"/>
    </location>
</feature>
<evidence type="ECO:0000259" key="4">
    <source>
        <dbReference type="PROSITE" id="PS50883"/>
    </source>
</evidence>
<dbReference type="Proteomes" id="UP001589608">
    <property type="component" value="Unassembled WGS sequence"/>
</dbReference>
<dbReference type="CDD" id="cd01949">
    <property type="entry name" value="GGDEF"/>
    <property type="match status" value="1"/>
</dbReference>
<dbReference type="InterPro" id="IPR035965">
    <property type="entry name" value="PAS-like_dom_sf"/>
</dbReference>
<feature type="transmembrane region" description="Helical" evidence="1">
    <location>
        <begin position="131"/>
        <end position="148"/>
    </location>
</feature>
<dbReference type="Pfam" id="PF00990">
    <property type="entry name" value="GGDEF"/>
    <property type="match status" value="1"/>
</dbReference>
<dbReference type="NCBIfam" id="TIGR00229">
    <property type="entry name" value="sensory_box"/>
    <property type="match status" value="1"/>
</dbReference>
<keyword evidence="1" id="KW-1133">Transmembrane helix</keyword>
<feature type="transmembrane region" description="Helical" evidence="1">
    <location>
        <begin position="64"/>
        <end position="82"/>
    </location>
</feature>
<evidence type="ECO:0000256" key="1">
    <source>
        <dbReference type="SAM" id="Phobius"/>
    </source>
</evidence>
<dbReference type="InterPro" id="IPR000700">
    <property type="entry name" value="PAS-assoc_C"/>
</dbReference>
<evidence type="ECO:0000259" key="2">
    <source>
        <dbReference type="PROSITE" id="PS50112"/>
    </source>
</evidence>
<dbReference type="Gene3D" id="3.30.450.20">
    <property type="entry name" value="PAS domain"/>
    <property type="match status" value="1"/>
</dbReference>
<proteinExistence type="predicted"/>
<dbReference type="SUPFAM" id="SSF55073">
    <property type="entry name" value="Nucleotide cyclase"/>
    <property type="match status" value="1"/>
</dbReference>
<feature type="transmembrane region" description="Helical" evidence="1">
    <location>
        <begin position="168"/>
        <end position="185"/>
    </location>
</feature>
<sequence>MSGEEAEHVLKNRLSAWFAVWMGLLTVAFYLWPDQHMLWWGAIGLSSVAGVVVGVLVHRPSRRWPWLLLAAALACFGAGDFLYNLLTDVFAVDNPFPSISDVLYLAMYPLLAGGLLGFIRSRTGRSNRDSLIDAATFTIGLALLSWIFLIDPYVRSTELTLLQKLVSIAYPLGDVLTLAVFVRLLTGGVRRNGTINLLGLGTAGLLAADVVYGLIQLNGSWHVGGPTDLGWVLCYSAWAAAALHPSMVAMTEPTRSAATDLDGRRIVLLGLASLIAPGVLLIEASLETVRDAAVIAAASGVMFALVLTRLAGVMGNHRQSLARERELREVTTTLVAAADTGEALAAVQTTLERLLPADTPHVVALVRVGDEEELPAPGLVRVSGLAPDVRARLREFSSTLRHPLAATDDTLYLAAPTETLQLLQPTFDVLAGQAAMALERITLAAEVNRRSSEAYFRTLIHNTSDVILIIDDNDVIQYASPAAGTVFGDERIAGYELWEFLARDERARLAELLGQVRAGLHAHDVMDVRAERVDGSGLLVEIDCRDLRADTTVGGLVLTVRDVTERRRMEEQLIRQAFHDALTGLANRVLFGDRVEQAVFRGQRDGSLVGVLFIDLDDFKIVNDTLGHGIGDELLKAVGKRITGELRPSDTVARLGGDEFAALIEADSIADLELAAERINLALAEPFAVAGESVNGISSIGLSTTIDANSAEELLRQADLALYVAKGAGKGQWRRYQSDLHTAVLERLELRAALDQAVKESQFVLQYQPIVDLETGVPLGFEALVRWNHPTRGMIAPGHFIEVAEESGLIVPMGRMVLQQALNTAGRWQRSTAPGALRYISVNVSARQFRTPGFVEEVRQMLRASGVEPGTLLLEITESLLLRNDDTVRADLDALRAMGIRLAIDDFGTGYSSLSYLQHMPIDVLKIDKSFIDDMLSSAQQRAVVTAIVQLAQTFNLSVVAEGVEQPGQREALHEIGCPYGQGYLFAKPLSEPDAFALIPKTAPFAAMA</sequence>
<dbReference type="InterPro" id="IPR000014">
    <property type="entry name" value="PAS"/>
</dbReference>
<dbReference type="SMART" id="SM00052">
    <property type="entry name" value="EAL"/>
    <property type="match status" value="1"/>
</dbReference>
<evidence type="ECO:0000259" key="3">
    <source>
        <dbReference type="PROSITE" id="PS50113"/>
    </source>
</evidence>
<keyword evidence="7" id="KW-1185">Reference proteome</keyword>
<dbReference type="EMBL" id="JBHMCA010000026">
    <property type="protein sequence ID" value="MFB9444328.1"/>
    <property type="molecule type" value="Genomic_DNA"/>
</dbReference>
<dbReference type="Gene3D" id="3.30.70.270">
    <property type="match status" value="1"/>
</dbReference>
<dbReference type="SMART" id="SM00267">
    <property type="entry name" value="GGDEF"/>
    <property type="match status" value="1"/>
</dbReference>
<keyword evidence="1" id="KW-0812">Transmembrane</keyword>
<dbReference type="SUPFAM" id="SSF55785">
    <property type="entry name" value="PYP-like sensor domain (PAS domain)"/>
    <property type="match status" value="1"/>
</dbReference>
<feature type="transmembrane region" description="Helical" evidence="1">
    <location>
        <begin position="14"/>
        <end position="32"/>
    </location>
</feature>
<dbReference type="Gene3D" id="3.20.20.450">
    <property type="entry name" value="EAL domain"/>
    <property type="match status" value="1"/>
</dbReference>
<evidence type="ECO:0000313" key="7">
    <source>
        <dbReference type="Proteomes" id="UP001589608"/>
    </source>
</evidence>
<dbReference type="InterPro" id="IPR029787">
    <property type="entry name" value="Nucleotide_cyclase"/>
</dbReference>
<protein>
    <submittedName>
        <fullName evidence="6">Bifunctional diguanylate cyclase/phosphodiesterase</fullName>
    </submittedName>
</protein>
<evidence type="ECO:0000313" key="6">
    <source>
        <dbReference type="EMBL" id="MFB9444328.1"/>
    </source>
</evidence>
<dbReference type="SUPFAM" id="SSF141868">
    <property type="entry name" value="EAL domain-like"/>
    <property type="match status" value="1"/>
</dbReference>
<dbReference type="NCBIfam" id="TIGR00254">
    <property type="entry name" value="GGDEF"/>
    <property type="match status" value="1"/>
</dbReference>
<dbReference type="PROSITE" id="PS50883">
    <property type="entry name" value="EAL"/>
    <property type="match status" value="1"/>
</dbReference>
<organism evidence="6 7">
    <name type="scientific">Dactylosporangium vinaceum</name>
    <dbReference type="NCBI Taxonomy" id="53362"/>
    <lineage>
        <taxon>Bacteria</taxon>
        <taxon>Bacillati</taxon>
        <taxon>Actinomycetota</taxon>
        <taxon>Actinomycetes</taxon>
        <taxon>Micromonosporales</taxon>
        <taxon>Micromonosporaceae</taxon>
        <taxon>Dactylosporangium</taxon>
    </lineage>
</organism>
<dbReference type="RefSeq" id="WP_343217150.1">
    <property type="nucleotide sequence ID" value="NZ_CP061913.1"/>
</dbReference>
<dbReference type="CDD" id="cd01948">
    <property type="entry name" value="EAL"/>
    <property type="match status" value="1"/>
</dbReference>
<dbReference type="InterPro" id="IPR035919">
    <property type="entry name" value="EAL_sf"/>
</dbReference>
<dbReference type="PANTHER" id="PTHR44757:SF2">
    <property type="entry name" value="BIOFILM ARCHITECTURE MAINTENANCE PROTEIN MBAA"/>
    <property type="match status" value="1"/>
</dbReference>
<feature type="transmembrane region" description="Helical" evidence="1">
    <location>
        <begin position="102"/>
        <end position="119"/>
    </location>
</feature>
<feature type="domain" description="GGDEF" evidence="5">
    <location>
        <begin position="607"/>
        <end position="738"/>
    </location>
</feature>
<gene>
    <name evidence="6" type="ORF">ACFFTR_14715</name>
</gene>
<dbReference type="InterPro" id="IPR013656">
    <property type="entry name" value="PAS_4"/>
</dbReference>
<dbReference type="InterPro" id="IPR001633">
    <property type="entry name" value="EAL_dom"/>
</dbReference>
<dbReference type="Pfam" id="PF08448">
    <property type="entry name" value="PAS_4"/>
    <property type="match status" value="1"/>
</dbReference>
<feature type="domain" description="EAL" evidence="4">
    <location>
        <begin position="747"/>
        <end position="1003"/>
    </location>
</feature>
<comment type="caution">
    <text evidence="6">The sequence shown here is derived from an EMBL/GenBank/DDBJ whole genome shotgun (WGS) entry which is preliminary data.</text>
</comment>
<feature type="domain" description="PAS" evidence="2">
    <location>
        <begin position="452"/>
        <end position="488"/>
    </location>
</feature>
<accession>A0ABV5M674</accession>
<feature type="transmembrane region" description="Helical" evidence="1">
    <location>
        <begin position="266"/>
        <end position="286"/>
    </location>
</feature>
<dbReference type="SMART" id="SM00091">
    <property type="entry name" value="PAS"/>
    <property type="match status" value="1"/>
</dbReference>
<dbReference type="PROSITE" id="PS50112">
    <property type="entry name" value="PAS"/>
    <property type="match status" value="1"/>
</dbReference>
<feature type="transmembrane region" description="Helical" evidence="1">
    <location>
        <begin position="292"/>
        <end position="315"/>
    </location>
</feature>
<dbReference type="PROSITE" id="PS50887">
    <property type="entry name" value="GGDEF"/>
    <property type="match status" value="1"/>
</dbReference>
<feature type="transmembrane region" description="Helical" evidence="1">
    <location>
        <begin position="38"/>
        <end position="57"/>
    </location>
</feature>
<dbReference type="InterPro" id="IPR052155">
    <property type="entry name" value="Biofilm_reg_signaling"/>
</dbReference>
<evidence type="ECO:0000259" key="5">
    <source>
        <dbReference type="PROSITE" id="PS50887"/>
    </source>
</evidence>
<dbReference type="PROSITE" id="PS50113">
    <property type="entry name" value="PAC"/>
    <property type="match status" value="1"/>
</dbReference>
<dbReference type="PANTHER" id="PTHR44757">
    <property type="entry name" value="DIGUANYLATE CYCLASE DGCP"/>
    <property type="match status" value="1"/>
</dbReference>
<keyword evidence="1" id="KW-0472">Membrane</keyword>
<feature type="transmembrane region" description="Helical" evidence="1">
    <location>
        <begin position="197"/>
        <end position="217"/>
    </location>
</feature>
<dbReference type="CDD" id="cd00130">
    <property type="entry name" value="PAS"/>
    <property type="match status" value="1"/>
</dbReference>
<reference evidence="6 7" key="1">
    <citation type="submission" date="2024-09" db="EMBL/GenBank/DDBJ databases">
        <authorList>
            <person name="Sun Q."/>
            <person name="Mori K."/>
        </authorList>
    </citation>
    <scope>NUCLEOTIDE SEQUENCE [LARGE SCALE GENOMIC DNA]</scope>
    <source>
        <strain evidence="6 7">JCM 3307</strain>
    </source>
</reference>
<dbReference type="InterPro" id="IPR043128">
    <property type="entry name" value="Rev_trsase/Diguanyl_cyclase"/>
</dbReference>
<dbReference type="InterPro" id="IPR000160">
    <property type="entry name" value="GGDEF_dom"/>
</dbReference>
<dbReference type="Pfam" id="PF00563">
    <property type="entry name" value="EAL"/>
    <property type="match status" value="1"/>
</dbReference>
<name>A0ABV5M674_9ACTN</name>